<evidence type="ECO:0000256" key="11">
    <source>
        <dbReference type="ARBA" id="ARBA00023242"/>
    </source>
</evidence>
<dbReference type="SUPFAM" id="SSF57667">
    <property type="entry name" value="beta-beta-alpha zinc fingers"/>
    <property type="match status" value="2"/>
</dbReference>
<dbReference type="Pfam" id="PF00096">
    <property type="entry name" value="zf-C2H2"/>
    <property type="match status" value="2"/>
</dbReference>
<evidence type="ECO:0000256" key="8">
    <source>
        <dbReference type="ARBA" id="ARBA00023015"/>
    </source>
</evidence>
<evidence type="ECO:0000256" key="6">
    <source>
        <dbReference type="ARBA" id="ARBA00022771"/>
    </source>
</evidence>
<keyword evidence="10" id="KW-0804">Transcription</keyword>
<evidence type="ECO:0000259" key="13">
    <source>
        <dbReference type="PROSITE" id="PS50157"/>
    </source>
</evidence>
<dbReference type="GO" id="GO:0001817">
    <property type="term" value="P:regulation of cytokine production"/>
    <property type="evidence" value="ECO:0007669"/>
    <property type="project" value="TreeGrafter"/>
</dbReference>
<dbReference type="SMART" id="SM00355">
    <property type="entry name" value="ZnF_C2H2"/>
    <property type="match status" value="3"/>
</dbReference>
<evidence type="ECO:0000256" key="7">
    <source>
        <dbReference type="ARBA" id="ARBA00022833"/>
    </source>
</evidence>
<keyword evidence="15" id="KW-1185">Reference proteome</keyword>
<dbReference type="GO" id="GO:0001227">
    <property type="term" value="F:DNA-binding transcription repressor activity, RNA polymerase II-specific"/>
    <property type="evidence" value="ECO:0007669"/>
    <property type="project" value="TreeGrafter"/>
</dbReference>
<keyword evidence="6 12" id="KW-0863">Zinc-finger</keyword>
<evidence type="ECO:0000256" key="2">
    <source>
        <dbReference type="ARBA" id="ARBA00004123"/>
    </source>
</evidence>
<keyword evidence="9" id="KW-0238">DNA-binding</keyword>
<dbReference type="InterPro" id="IPR013087">
    <property type="entry name" value="Znf_C2H2_type"/>
</dbReference>
<keyword evidence="5" id="KW-0677">Repeat</keyword>
<evidence type="ECO:0000256" key="10">
    <source>
        <dbReference type="ARBA" id="ARBA00023163"/>
    </source>
</evidence>
<dbReference type="FunFam" id="3.30.160.60:FF:000100">
    <property type="entry name" value="Zinc finger 45-like"/>
    <property type="match status" value="1"/>
</dbReference>
<evidence type="ECO:0000256" key="9">
    <source>
        <dbReference type="ARBA" id="ARBA00023125"/>
    </source>
</evidence>
<dbReference type="Gene3D" id="3.30.160.60">
    <property type="entry name" value="Classic Zinc Finger"/>
    <property type="match status" value="3"/>
</dbReference>
<reference evidence="14" key="1">
    <citation type="submission" date="2022-03" db="EMBL/GenBank/DDBJ databases">
        <authorList>
            <person name="Alioto T."/>
            <person name="Alioto T."/>
            <person name="Gomez Garrido J."/>
        </authorList>
    </citation>
    <scope>NUCLEOTIDE SEQUENCE</scope>
</reference>
<evidence type="ECO:0000313" key="14">
    <source>
        <dbReference type="EMBL" id="CAH2320924.1"/>
    </source>
</evidence>
<keyword evidence="7" id="KW-0862">Zinc</keyword>
<dbReference type="Proteomes" id="UP001295444">
    <property type="component" value="Chromosome 11"/>
</dbReference>
<name>A0AAD1T7D1_PELCU</name>
<keyword evidence="4" id="KW-0479">Metal-binding</keyword>
<sequence length="333" mass="38221">MNITEVDGYDLLVSSEKYVTEDQKVAINQETQCAVMRKNQCKSEIPQTFCQEKNLFDNDYYIHEKFKQTETVYKHIIEEPAWCEEANQTDLDLYMQTKYPPTYIKEETASGEEGNISVTDIYTPTECTQTEYPYIPDMEESISLTGPTSQKINIQPSSYHELQDQGNSNSTSFTGFKVSSLSSELLNYKKVYKGKKINGKESGKPFISKANVVAHQCLNQYSHLPRSCKYQQGKESLSCNLCGKSFVKKQALHGHQRIHRREKQFSCSECGKCFGEKPFSCAECGKKFSRKAMLNNHEKTHTGVKPFSCIECGKSFYLMSRLKDHQRIHTRVK</sequence>
<dbReference type="FunFam" id="3.30.160.60:FF:000759">
    <property type="entry name" value="zinc finger protein 16"/>
    <property type="match status" value="1"/>
</dbReference>
<keyword evidence="11" id="KW-0539">Nucleus</keyword>
<feature type="domain" description="C2H2-type" evidence="13">
    <location>
        <begin position="237"/>
        <end position="264"/>
    </location>
</feature>
<feature type="domain" description="C2H2-type" evidence="13">
    <location>
        <begin position="307"/>
        <end position="333"/>
    </location>
</feature>
<dbReference type="PROSITE" id="PS50157">
    <property type="entry name" value="ZINC_FINGER_C2H2_2"/>
    <property type="match status" value="3"/>
</dbReference>
<gene>
    <name evidence="14" type="ORF">PECUL_23A057571</name>
</gene>
<dbReference type="GO" id="GO:0002682">
    <property type="term" value="P:regulation of immune system process"/>
    <property type="evidence" value="ECO:0007669"/>
    <property type="project" value="TreeGrafter"/>
</dbReference>
<evidence type="ECO:0000313" key="15">
    <source>
        <dbReference type="Proteomes" id="UP001295444"/>
    </source>
</evidence>
<comment type="subcellular location">
    <subcellularLocation>
        <location evidence="2">Nucleus</location>
    </subcellularLocation>
</comment>
<dbReference type="GO" id="GO:0000978">
    <property type="term" value="F:RNA polymerase II cis-regulatory region sequence-specific DNA binding"/>
    <property type="evidence" value="ECO:0007669"/>
    <property type="project" value="TreeGrafter"/>
</dbReference>
<dbReference type="PANTHER" id="PTHR24399:SF23">
    <property type="entry name" value="C2H2-TYPE DOMAIN-CONTAINING PROTEIN"/>
    <property type="match status" value="1"/>
</dbReference>
<keyword evidence="8" id="KW-0805">Transcription regulation</keyword>
<proteinExistence type="inferred from homology"/>
<evidence type="ECO:0000256" key="12">
    <source>
        <dbReference type="PROSITE-ProRule" id="PRU00042"/>
    </source>
</evidence>
<evidence type="ECO:0000256" key="1">
    <source>
        <dbReference type="ARBA" id="ARBA00003767"/>
    </source>
</evidence>
<dbReference type="GO" id="GO:0005654">
    <property type="term" value="C:nucleoplasm"/>
    <property type="evidence" value="ECO:0007669"/>
    <property type="project" value="TreeGrafter"/>
</dbReference>
<dbReference type="EMBL" id="OW240922">
    <property type="protein sequence ID" value="CAH2320924.1"/>
    <property type="molecule type" value="Genomic_DNA"/>
</dbReference>
<dbReference type="PANTHER" id="PTHR24399">
    <property type="entry name" value="ZINC FINGER AND BTB DOMAIN-CONTAINING"/>
    <property type="match status" value="1"/>
</dbReference>
<accession>A0AAD1T7D1</accession>
<feature type="domain" description="C2H2-type" evidence="13">
    <location>
        <begin position="279"/>
        <end position="306"/>
    </location>
</feature>
<organism evidence="14 15">
    <name type="scientific">Pelobates cultripes</name>
    <name type="common">Western spadefoot toad</name>
    <dbReference type="NCBI Taxonomy" id="61616"/>
    <lineage>
        <taxon>Eukaryota</taxon>
        <taxon>Metazoa</taxon>
        <taxon>Chordata</taxon>
        <taxon>Craniata</taxon>
        <taxon>Vertebrata</taxon>
        <taxon>Euteleostomi</taxon>
        <taxon>Amphibia</taxon>
        <taxon>Batrachia</taxon>
        <taxon>Anura</taxon>
        <taxon>Pelobatoidea</taxon>
        <taxon>Pelobatidae</taxon>
        <taxon>Pelobates</taxon>
    </lineage>
</organism>
<dbReference type="FunFam" id="3.30.160.60:FF:000464">
    <property type="entry name" value="Zinc finger and SCAN domain containing 25"/>
    <property type="match status" value="1"/>
</dbReference>
<dbReference type="InterPro" id="IPR036236">
    <property type="entry name" value="Znf_C2H2_sf"/>
</dbReference>
<comment type="function">
    <text evidence="1">May be involved in transcriptional regulation.</text>
</comment>
<protein>
    <submittedName>
        <fullName evidence="14">Oocyte zinc finger -like isoform X2</fullName>
    </submittedName>
</protein>
<dbReference type="PROSITE" id="PS00028">
    <property type="entry name" value="ZINC_FINGER_C2H2_1"/>
    <property type="match status" value="3"/>
</dbReference>
<comment type="similarity">
    <text evidence="3">Belongs to the krueppel C2H2-type zinc-finger protein family.</text>
</comment>
<evidence type="ECO:0000256" key="5">
    <source>
        <dbReference type="ARBA" id="ARBA00022737"/>
    </source>
</evidence>
<evidence type="ECO:0000256" key="4">
    <source>
        <dbReference type="ARBA" id="ARBA00022723"/>
    </source>
</evidence>
<evidence type="ECO:0000256" key="3">
    <source>
        <dbReference type="ARBA" id="ARBA00006991"/>
    </source>
</evidence>
<dbReference type="AlphaFoldDB" id="A0AAD1T7D1"/>
<dbReference type="GO" id="GO:0008270">
    <property type="term" value="F:zinc ion binding"/>
    <property type="evidence" value="ECO:0007669"/>
    <property type="project" value="UniProtKB-KW"/>
</dbReference>